<evidence type="ECO:0000313" key="1">
    <source>
        <dbReference type="EMBL" id="QJA53061.1"/>
    </source>
</evidence>
<name>A0A6H2A084_9ZZZZ</name>
<reference evidence="1" key="1">
    <citation type="submission" date="2020-03" db="EMBL/GenBank/DDBJ databases">
        <title>The deep terrestrial virosphere.</title>
        <authorList>
            <person name="Holmfeldt K."/>
            <person name="Nilsson E."/>
            <person name="Simone D."/>
            <person name="Lopez-Fernandez M."/>
            <person name="Wu X."/>
            <person name="de Brujin I."/>
            <person name="Lundin D."/>
            <person name="Andersson A."/>
            <person name="Bertilsson S."/>
            <person name="Dopson M."/>
        </authorList>
    </citation>
    <scope>NUCLEOTIDE SEQUENCE</scope>
    <source>
        <strain evidence="3">MM415A02964</strain>
        <strain evidence="2">MM415B01904</strain>
        <strain evidence="1">TM448A03175</strain>
    </source>
</reference>
<evidence type="ECO:0000313" key="2">
    <source>
        <dbReference type="EMBL" id="QJA56203.1"/>
    </source>
</evidence>
<evidence type="ECO:0000313" key="3">
    <source>
        <dbReference type="EMBL" id="QJA71978.1"/>
    </source>
</evidence>
<accession>A0A6H2A084</accession>
<dbReference type="EMBL" id="MT141205">
    <property type="protein sequence ID" value="QJA56203.1"/>
    <property type="molecule type" value="Genomic_DNA"/>
</dbReference>
<protein>
    <recommendedName>
        <fullName evidence="4">Ead/Ea22-like family protein</fullName>
    </recommendedName>
</protein>
<dbReference type="AlphaFoldDB" id="A0A6H2A084"/>
<dbReference type="EMBL" id="MT141914">
    <property type="protein sequence ID" value="QJA71978.1"/>
    <property type="molecule type" value="Genomic_DNA"/>
</dbReference>
<proteinExistence type="predicted"/>
<evidence type="ECO:0008006" key="4">
    <source>
        <dbReference type="Google" id="ProtNLM"/>
    </source>
</evidence>
<dbReference type="EMBL" id="MT144390">
    <property type="protein sequence ID" value="QJA53061.1"/>
    <property type="molecule type" value="Genomic_DNA"/>
</dbReference>
<organism evidence="1">
    <name type="scientific">viral metagenome</name>
    <dbReference type="NCBI Taxonomy" id="1070528"/>
    <lineage>
        <taxon>unclassified sequences</taxon>
        <taxon>metagenomes</taxon>
        <taxon>organismal metagenomes</taxon>
    </lineage>
</organism>
<sequence length="126" mass="14036">MEDEMKHTGYTKGEWIADNHHIGDGWRVFVRHNADIDQHDAICDLETWQTEEETEANARLIADAPQLAEENERLRTVNAELIHACELALKALSVEYGDGKGTVDATKALHAFGNLKAALARGEGRE</sequence>
<gene>
    <name evidence="3" type="ORF">MM415A02964_0013</name>
    <name evidence="2" type="ORF">MM415B01904_0021</name>
    <name evidence="1" type="ORF">TM448A03175_0008</name>
</gene>